<accession>A0A0A2RAU6</accession>
<dbReference type="Proteomes" id="UP000244682">
    <property type="component" value="Chromosome"/>
</dbReference>
<organism evidence="1">
    <name type="scientific">Morganella morganii</name>
    <name type="common">Proteus morganii</name>
    <dbReference type="NCBI Taxonomy" id="582"/>
    <lineage>
        <taxon>Bacteria</taxon>
        <taxon>Pseudomonadati</taxon>
        <taxon>Pseudomonadota</taxon>
        <taxon>Gammaproteobacteria</taxon>
        <taxon>Enterobacterales</taxon>
        <taxon>Morganellaceae</taxon>
        <taxon>Morganella</taxon>
    </lineage>
</organism>
<dbReference type="EMBL" id="KY653122">
    <property type="protein sequence ID" value="ARM68111.1"/>
    <property type="molecule type" value="Genomic_DNA"/>
</dbReference>
<evidence type="ECO:0000313" key="2">
    <source>
        <dbReference type="EMBL" id="AWC93192.1"/>
    </source>
</evidence>
<dbReference type="EMBL" id="CP028956">
    <property type="protein sequence ID" value="AWC93192.1"/>
    <property type="molecule type" value="Genomic_DNA"/>
</dbReference>
<protein>
    <submittedName>
        <fullName evidence="1">Uncharacterized protein</fullName>
    </submittedName>
</protein>
<dbReference type="AlphaFoldDB" id="A0A0A2RAU6"/>
<gene>
    <name evidence="2" type="ORF">AM380_05840</name>
</gene>
<proteinExistence type="predicted"/>
<evidence type="ECO:0000313" key="1">
    <source>
        <dbReference type="EMBL" id="ARM68111.1"/>
    </source>
</evidence>
<evidence type="ECO:0000313" key="3">
    <source>
        <dbReference type="Proteomes" id="UP000244682"/>
    </source>
</evidence>
<sequence>MNPEQKRLTERLLEVPQMRAGQMITLLTIWLEAETDNDTSNMIVTALTVAREIEQSLAEAAEGKV</sequence>
<dbReference type="RefSeq" id="WP_036407229.1">
    <property type="nucleotide sequence ID" value="NZ_CAXONK010000014.1"/>
</dbReference>
<reference evidence="1" key="1">
    <citation type="submission" date="2017-02" db="EMBL/GenBank/DDBJ databases">
        <title>Analysis of active prophages from bacterial high-throughput sequencing data.</title>
        <authorList>
            <person name="Sun Q."/>
            <person name="Zhang X."/>
            <person name="Xing S."/>
            <person name="Tong Y.-G."/>
        </authorList>
    </citation>
    <scope>NUCLEOTIDE SEQUENCE [LARGE SCALE GENOMIC DNA]</scope>
    <source>
        <strain evidence="1">IME1369</strain>
    </source>
</reference>
<name>A0A0A2RAU6_MORMO</name>
<reference evidence="2 3" key="2">
    <citation type="submission" date="2018-04" db="EMBL/GenBank/DDBJ databases">
        <title>Whole genome sequencing of Morganella morganii AR_0133.</title>
        <authorList>
            <person name="Conlan S."/>
            <person name="Thomas P.J."/>
            <person name="Mullikin J."/>
            <person name="Frank K.M."/>
            <person name="Segre J.A."/>
        </authorList>
    </citation>
    <scope>NUCLEOTIDE SEQUENCE [LARGE SCALE GENOMIC DNA]</scope>
    <source>
        <strain evidence="2 3">AR_0133</strain>
    </source>
</reference>
<dbReference type="OrthoDB" id="6465528at2"/>
<accession>A0A1W6JPE5</accession>